<feature type="compositionally biased region" description="Acidic residues" evidence="1">
    <location>
        <begin position="35"/>
        <end position="48"/>
    </location>
</feature>
<proteinExistence type="predicted"/>
<name>K8F2J9_9CHLO</name>
<feature type="compositionally biased region" description="Basic and acidic residues" evidence="1">
    <location>
        <begin position="135"/>
        <end position="151"/>
    </location>
</feature>
<feature type="region of interest" description="Disordered" evidence="1">
    <location>
        <begin position="1"/>
        <end position="111"/>
    </location>
</feature>
<dbReference type="AlphaFoldDB" id="K8F2J9"/>
<organism evidence="2 3">
    <name type="scientific">Bathycoccus prasinos</name>
    <dbReference type="NCBI Taxonomy" id="41875"/>
    <lineage>
        <taxon>Eukaryota</taxon>
        <taxon>Viridiplantae</taxon>
        <taxon>Chlorophyta</taxon>
        <taxon>Mamiellophyceae</taxon>
        <taxon>Mamiellales</taxon>
        <taxon>Bathycoccaceae</taxon>
        <taxon>Bathycoccus</taxon>
    </lineage>
</organism>
<dbReference type="EMBL" id="FO082270">
    <property type="protein sequence ID" value="CCO66538.1"/>
    <property type="molecule type" value="Genomic_DNA"/>
</dbReference>
<dbReference type="RefSeq" id="XP_007510978.1">
    <property type="nucleotide sequence ID" value="XM_007510916.1"/>
</dbReference>
<dbReference type="KEGG" id="bpg:Bathy09g02880"/>
<dbReference type="Proteomes" id="UP000198341">
    <property type="component" value="Chromosome 9"/>
</dbReference>
<evidence type="ECO:0000313" key="2">
    <source>
        <dbReference type="EMBL" id="CCO66538.1"/>
    </source>
</evidence>
<dbReference type="CDD" id="cd14704">
    <property type="entry name" value="bZIP_HY5-like"/>
    <property type="match status" value="1"/>
</dbReference>
<sequence>MMLFPSLLLEDDDNDDAPKPASGGVVFYDDPPVFFEEEEKEEDKEEEFAASMIFHPMDGKEEDGKRRKKTKKKEKEPLPNNTKNKRVRGETRVTTTTRCSDGSSYDDDFATNRKVDAYDDCSEECLREVVLKTMSENERENREKEQQREDVEMGATTTKTREEYRPSNSENYSNNNNNENGFDAFDLDDFMADFVPPEEIGLPQMKDSNGDVLKESEAQRKDRLRRNREAAQLSRARKKRQLEEFANAAKVFREQFLHSNALVGKLVNENHVLRMHLAHLARFVTPAAATEAQKMNLPPLPPPTLTMQHLQQQQQQNLVTLRPAPVAPSAMAPGGKILIPPFNPHAYAKAADANTSNNNNNNNNNGNGQNSNTNSPKRQRTKKSSVVATATALALSTACVLNNTNKAATVVARSGTAASIATNVGRLATRHLTALPGSFVDSLEGGSEDVGIIASPDLKQALEMNWTMPDQAEVEENKHSKALAFASEAIKKLSFDDNDDDDKMKVKREETAMNLWSKEDKETRTMLSDKEANKIDPWFAAFRAARMHDVIQKMSRVDCAEVFQYKLQPEEEEDVNEQTMSDAANVITSEYESPEQRIARKRASGAIPLDDGSGYPQTTTSHTVFQSETKTTATSSEDKNNNNPSSSIVSMLLPPWEMTNGANDKSAAAMLRRLTKTFIVMFSKDTGTYTTYACRLPIANL</sequence>
<evidence type="ECO:0008006" key="4">
    <source>
        <dbReference type="Google" id="ProtNLM"/>
    </source>
</evidence>
<dbReference type="PANTHER" id="PTHR16148:SF23">
    <property type="entry name" value="B BOX-TYPE DOMAIN-CONTAINING PROTEIN-RELATED"/>
    <property type="match status" value="1"/>
</dbReference>
<dbReference type="Gene3D" id="1.20.5.170">
    <property type="match status" value="1"/>
</dbReference>
<gene>
    <name evidence="2" type="ORF">Bathy09g02880</name>
</gene>
<evidence type="ECO:0000256" key="1">
    <source>
        <dbReference type="SAM" id="MobiDB-lite"/>
    </source>
</evidence>
<feature type="compositionally biased region" description="Basic and acidic residues" evidence="1">
    <location>
        <begin position="208"/>
        <end position="221"/>
    </location>
</feature>
<dbReference type="InterPro" id="IPR046347">
    <property type="entry name" value="bZIP_sf"/>
</dbReference>
<accession>K8F2J9</accession>
<keyword evidence="3" id="KW-1185">Reference proteome</keyword>
<dbReference type="GeneID" id="19013795"/>
<feature type="compositionally biased region" description="Low complexity" evidence="1">
    <location>
        <begin position="167"/>
        <end position="180"/>
    </location>
</feature>
<protein>
    <recommendedName>
        <fullName evidence="4">BZIP domain-containing protein</fullName>
    </recommendedName>
</protein>
<reference evidence="2 3" key="1">
    <citation type="submission" date="2011-10" db="EMBL/GenBank/DDBJ databases">
        <authorList>
            <person name="Genoscope - CEA"/>
        </authorList>
    </citation>
    <scope>NUCLEOTIDE SEQUENCE [LARGE SCALE GENOMIC DNA]</scope>
    <source>
        <strain evidence="2 3">RCC 1105</strain>
    </source>
</reference>
<evidence type="ECO:0000313" key="3">
    <source>
        <dbReference type="Proteomes" id="UP000198341"/>
    </source>
</evidence>
<feature type="region of interest" description="Disordered" evidence="1">
    <location>
        <begin position="605"/>
        <end position="649"/>
    </location>
</feature>
<dbReference type="GO" id="GO:0003700">
    <property type="term" value="F:DNA-binding transcription factor activity"/>
    <property type="evidence" value="ECO:0007669"/>
    <property type="project" value="InterPro"/>
</dbReference>
<feature type="compositionally biased region" description="Low complexity" evidence="1">
    <location>
        <begin position="354"/>
        <end position="374"/>
    </location>
</feature>
<feature type="compositionally biased region" description="Polar residues" evidence="1">
    <location>
        <begin position="615"/>
        <end position="649"/>
    </location>
</feature>
<feature type="region of interest" description="Disordered" evidence="1">
    <location>
        <begin position="352"/>
        <end position="386"/>
    </location>
</feature>
<feature type="region of interest" description="Disordered" evidence="1">
    <location>
        <begin position="135"/>
        <end position="180"/>
    </location>
</feature>
<dbReference type="SUPFAM" id="SSF57959">
    <property type="entry name" value="Leucine zipper domain"/>
    <property type="match status" value="1"/>
</dbReference>
<feature type="region of interest" description="Disordered" evidence="1">
    <location>
        <begin position="201"/>
        <end position="235"/>
    </location>
</feature>
<dbReference type="PANTHER" id="PTHR16148">
    <property type="entry name" value="NF-KAPPA-B-REPRESSING FACTOR-RELATED"/>
    <property type="match status" value="1"/>
</dbReference>